<organism evidence="1">
    <name type="scientific">Siphoviridae sp. ctvod4</name>
    <dbReference type="NCBI Taxonomy" id="2827595"/>
    <lineage>
        <taxon>Viruses</taxon>
        <taxon>Duplodnaviria</taxon>
        <taxon>Heunggongvirae</taxon>
        <taxon>Uroviricota</taxon>
        <taxon>Caudoviricetes</taxon>
    </lineage>
</organism>
<sequence>MYRYYLCSQRYTKNRSGYYLASSRYRGEYSPRKASNTIFKRLFPLPYIRMITPQFNSNDIERILREKIEKYHQKVIRILKYVGEMCINEARTNGSYQDQTGNLRSSIGYVVLQDGKAIEKGGFKLTKSGGNGQKEGETFINKVISQYPKGFVLVVVAGMKYASYVEARNYNVLSSAELLAEKEVPKLLKALSQ</sequence>
<evidence type="ECO:0000313" key="1">
    <source>
        <dbReference type="EMBL" id="DAD70658.1"/>
    </source>
</evidence>
<protein>
    <submittedName>
        <fullName evidence="1">Putative tail-component</fullName>
    </submittedName>
</protein>
<name>A0A8S5LL68_9CAUD</name>
<reference evidence="1" key="1">
    <citation type="journal article" date="2021" name="Proc. Natl. Acad. Sci. U.S.A.">
        <title>A Catalog of Tens of Thousands of Viruses from Human Metagenomes Reveals Hidden Associations with Chronic Diseases.</title>
        <authorList>
            <person name="Tisza M.J."/>
            <person name="Buck C.B."/>
        </authorList>
    </citation>
    <scope>NUCLEOTIDE SEQUENCE</scope>
    <source>
        <strain evidence="1">Ctvod4</strain>
    </source>
</reference>
<proteinExistence type="predicted"/>
<dbReference type="EMBL" id="BK015869">
    <property type="protein sequence ID" value="DAD70658.1"/>
    <property type="molecule type" value="Genomic_DNA"/>
</dbReference>
<accession>A0A8S5LL68</accession>